<organism evidence="5 6">
    <name type="scientific">Helicostylum pulchrum</name>
    <dbReference type="NCBI Taxonomy" id="562976"/>
    <lineage>
        <taxon>Eukaryota</taxon>
        <taxon>Fungi</taxon>
        <taxon>Fungi incertae sedis</taxon>
        <taxon>Mucoromycota</taxon>
        <taxon>Mucoromycotina</taxon>
        <taxon>Mucoromycetes</taxon>
        <taxon>Mucorales</taxon>
        <taxon>Mucorineae</taxon>
        <taxon>Mucoraceae</taxon>
        <taxon>Helicostylum</taxon>
    </lineage>
</organism>
<feature type="repeat" description="Pumilio" evidence="2">
    <location>
        <begin position="18"/>
        <end position="55"/>
    </location>
</feature>
<sequence length="116" mass="13482">MSCIRTAEPPTRRLLIAELVNQSVMEKLLHDSFANYVVQTSLDFSDEDQRAELVECIRPLLPTIRSTPYGKRIHSKIFRDTNKSGTCNKPQSTQQQRQRHRQSHDTENLDEETLDQ</sequence>
<evidence type="ECO:0000313" key="6">
    <source>
        <dbReference type="Proteomes" id="UP001476247"/>
    </source>
</evidence>
<accession>A0ABP9XZH3</accession>
<dbReference type="Gene3D" id="1.25.10.10">
    <property type="entry name" value="Leucine-rich Repeat Variant"/>
    <property type="match status" value="1"/>
</dbReference>
<evidence type="ECO:0000259" key="4">
    <source>
        <dbReference type="PROSITE" id="PS50303"/>
    </source>
</evidence>
<dbReference type="Proteomes" id="UP001476247">
    <property type="component" value="Unassembled WGS sequence"/>
</dbReference>
<dbReference type="PROSITE" id="PS50302">
    <property type="entry name" value="PUM"/>
    <property type="match status" value="1"/>
</dbReference>
<evidence type="ECO:0000313" key="5">
    <source>
        <dbReference type="EMBL" id="GAA5800157.1"/>
    </source>
</evidence>
<dbReference type="InterPro" id="IPR011989">
    <property type="entry name" value="ARM-like"/>
</dbReference>
<feature type="region of interest" description="Disordered" evidence="3">
    <location>
        <begin position="77"/>
        <end position="116"/>
    </location>
</feature>
<gene>
    <name evidence="5" type="ORF">HPULCUR_005582</name>
</gene>
<keyword evidence="1" id="KW-0677">Repeat</keyword>
<feature type="domain" description="PUM-HD" evidence="4">
    <location>
        <begin position="1"/>
        <end position="81"/>
    </location>
</feature>
<protein>
    <recommendedName>
        <fullName evidence="4">PUM-HD domain-containing protein</fullName>
    </recommendedName>
</protein>
<dbReference type="SMART" id="SM00025">
    <property type="entry name" value="Pumilio"/>
    <property type="match status" value="1"/>
</dbReference>
<dbReference type="InterPro" id="IPR033133">
    <property type="entry name" value="PUM-HD"/>
</dbReference>
<evidence type="ECO:0000256" key="3">
    <source>
        <dbReference type="SAM" id="MobiDB-lite"/>
    </source>
</evidence>
<name>A0ABP9XZH3_9FUNG</name>
<dbReference type="InterPro" id="IPR001313">
    <property type="entry name" value="Pumilio_RNA-bd_rpt"/>
</dbReference>
<dbReference type="PROSITE" id="PS50303">
    <property type="entry name" value="PUM_HD"/>
    <property type="match status" value="1"/>
</dbReference>
<dbReference type="SUPFAM" id="SSF48371">
    <property type="entry name" value="ARM repeat"/>
    <property type="match status" value="1"/>
</dbReference>
<evidence type="ECO:0000256" key="2">
    <source>
        <dbReference type="PROSITE-ProRule" id="PRU00317"/>
    </source>
</evidence>
<reference evidence="5 6" key="1">
    <citation type="submission" date="2024-04" db="EMBL/GenBank/DDBJ databases">
        <title>genome sequences of Mucor flavus KT1a and Helicostylum pulchrum KT1b strains isolation_sourced from the surface of a dry-aged beef.</title>
        <authorList>
            <person name="Toyotome T."/>
            <person name="Hosono M."/>
            <person name="Torimaru M."/>
            <person name="Fukuda K."/>
            <person name="Mikami N."/>
        </authorList>
    </citation>
    <scope>NUCLEOTIDE SEQUENCE [LARGE SCALE GENOMIC DNA]</scope>
    <source>
        <strain evidence="5 6">KT1b</strain>
    </source>
</reference>
<dbReference type="EMBL" id="BAABUJ010000014">
    <property type="protein sequence ID" value="GAA5800157.1"/>
    <property type="molecule type" value="Genomic_DNA"/>
</dbReference>
<evidence type="ECO:0000256" key="1">
    <source>
        <dbReference type="ARBA" id="ARBA00022737"/>
    </source>
</evidence>
<comment type="caution">
    <text evidence="5">The sequence shown here is derived from an EMBL/GenBank/DDBJ whole genome shotgun (WGS) entry which is preliminary data.</text>
</comment>
<proteinExistence type="predicted"/>
<dbReference type="InterPro" id="IPR016024">
    <property type="entry name" value="ARM-type_fold"/>
</dbReference>
<dbReference type="Pfam" id="PF00806">
    <property type="entry name" value="PUF"/>
    <property type="match status" value="1"/>
</dbReference>
<keyword evidence="6" id="KW-1185">Reference proteome</keyword>